<protein>
    <submittedName>
        <fullName evidence="5">PERF protein</fullName>
    </submittedName>
</protein>
<dbReference type="EMBL" id="WAAF01014033">
    <property type="protein sequence ID" value="NXX46934.1"/>
    <property type="molecule type" value="Genomic_DNA"/>
</dbReference>
<proteinExistence type="predicted"/>
<dbReference type="GO" id="GO:0022829">
    <property type="term" value="F:wide pore channel activity"/>
    <property type="evidence" value="ECO:0007669"/>
    <property type="project" value="TreeGrafter"/>
</dbReference>
<dbReference type="OrthoDB" id="1366754at2759"/>
<dbReference type="Gene3D" id="2.60.40.150">
    <property type="entry name" value="C2 domain"/>
    <property type="match status" value="1"/>
</dbReference>
<dbReference type="InterPro" id="IPR035892">
    <property type="entry name" value="C2_domain_sf"/>
</dbReference>
<accession>A0A852J1R1</accession>
<dbReference type="GO" id="GO:0051607">
    <property type="term" value="P:defense response to virus"/>
    <property type="evidence" value="ECO:0007669"/>
    <property type="project" value="TreeGrafter"/>
</dbReference>
<feature type="chain" id="PRO_5032472068" evidence="2">
    <location>
        <begin position="20"/>
        <end position="558"/>
    </location>
</feature>
<dbReference type="PANTHER" id="PTHR46096">
    <property type="entry name" value="PERFORIN-1"/>
    <property type="match status" value="1"/>
</dbReference>
<feature type="signal peptide" evidence="2">
    <location>
        <begin position="1"/>
        <end position="19"/>
    </location>
</feature>
<dbReference type="AlphaFoldDB" id="A0A852J1R1"/>
<evidence type="ECO:0000313" key="5">
    <source>
        <dbReference type="EMBL" id="NXX46934.1"/>
    </source>
</evidence>
<evidence type="ECO:0000256" key="1">
    <source>
        <dbReference type="ARBA" id="ARBA00022729"/>
    </source>
</evidence>
<reference evidence="5" key="1">
    <citation type="submission" date="2020-02" db="EMBL/GenBank/DDBJ databases">
        <title>Bird 10,000 Genomes (B10K) Project - Family phase.</title>
        <authorList>
            <person name="Zhang G."/>
        </authorList>
    </citation>
    <scope>NUCLEOTIDE SEQUENCE</scope>
    <source>
        <strain evidence="5">B10K-DU-002-37</strain>
        <tissue evidence="5">Muscle</tissue>
    </source>
</reference>
<dbReference type="PROSITE" id="PS50004">
    <property type="entry name" value="C2"/>
    <property type="match status" value="1"/>
</dbReference>
<dbReference type="InterPro" id="IPR000008">
    <property type="entry name" value="C2_dom"/>
</dbReference>
<gene>
    <name evidence="5" type="primary">Prf1</name>
    <name evidence="5" type="ORF">TRILEU_R11628</name>
</gene>
<dbReference type="InterPro" id="IPR052784">
    <property type="entry name" value="Perforin-1_pore-forming"/>
</dbReference>
<feature type="domain" description="C2" evidence="3">
    <location>
        <begin position="397"/>
        <end position="519"/>
    </location>
</feature>
<keyword evidence="1 2" id="KW-0732">Signal</keyword>
<dbReference type="InterPro" id="IPR020864">
    <property type="entry name" value="MACPF"/>
</dbReference>
<evidence type="ECO:0000259" key="3">
    <source>
        <dbReference type="PROSITE" id="PS50004"/>
    </source>
</evidence>
<evidence type="ECO:0000256" key="2">
    <source>
        <dbReference type="SAM" id="SignalP"/>
    </source>
</evidence>
<dbReference type="Proteomes" id="UP000627253">
    <property type="component" value="Unassembled WGS sequence"/>
</dbReference>
<dbReference type="SUPFAM" id="SSF49562">
    <property type="entry name" value="C2 domain (Calcium/lipid-binding domain, CaLB)"/>
    <property type="match status" value="1"/>
</dbReference>
<feature type="non-terminal residue" evidence="5">
    <location>
        <position position="1"/>
    </location>
</feature>
<sequence length="558" mass="57426">ASVASLPLCLLSLLSLCPAGTPQCHRARGAACAAASPAPGIEALGWGLDVTTLTPAGGQVLLLGTSEGTDGSCLLCRDSLAGGVLRRLPPGVGGWRSGRRCQQGASLARGAAELGRVVAEGQEVALGWHLGLAVRGGAGAVALAGSHSRVAEFGLQRHREDRSALASLRLRCEHYWSWLSPQARPSPALLRALRSLPTAFTPGTADAFAELLAAFGTHLVVGARAGGRLRSLTAVQLCRAAMAGTSAQEVSDCLRVEVSAGGGAGRSGAAAEACRRARKAQGLGASFSEAYGERLVEVEGGEQEGDLLYGPPEAHSRWLRSLPRAPGLVGAEVRALHTLLPRGTARRLALRAALGHYIAARALSLNCSRGPGAQSGSAPLGSCPPGALEEPCGCRCAAAALRTAECCSPHRGAAALEVLLGEGRGWSGDHFSATDAYVRVAFGPGGRWARSGTLWNQQRPNWGGARLDLGAVELPPAGAELRVEVWDEDQGWDDDLLGSCQLPLLASSGAHPPRAAVCFAGSGRLELSYLLRCGPALGGVSCHDYVPQPPPHVGASRS</sequence>
<evidence type="ECO:0000313" key="6">
    <source>
        <dbReference type="Proteomes" id="UP000627253"/>
    </source>
</evidence>
<dbReference type="PROSITE" id="PS51412">
    <property type="entry name" value="MACPF_2"/>
    <property type="match status" value="1"/>
</dbReference>
<dbReference type="Pfam" id="PF00168">
    <property type="entry name" value="C2"/>
    <property type="match status" value="1"/>
</dbReference>
<dbReference type="Pfam" id="PF01823">
    <property type="entry name" value="MACPF"/>
    <property type="match status" value="1"/>
</dbReference>
<dbReference type="SMART" id="SM00457">
    <property type="entry name" value="MACPF"/>
    <property type="match status" value="1"/>
</dbReference>
<organism evidence="5 6">
    <name type="scientific">Tricholaema leucomelas</name>
    <name type="common">pied barbet</name>
    <dbReference type="NCBI Taxonomy" id="240729"/>
    <lineage>
        <taxon>Eukaryota</taxon>
        <taxon>Metazoa</taxon>
        <taxon>Chordata</taxon>
        <taxon>Craniata</taxon>
        <taxon>Vertebrata</taxon>
        <taxon>Euteleostomi</taxon>
        <taxon>Archelosauria</taxon>
        <taxon>Archosauria</taxon>
        <taxon>Dinosauria</taxon>
        <taxon>Saurischia</taxon>
        <taxon>Theropoda</taxon>
        <taxon>Coelurosauria</taxon>
        <taxon>Aves</taxon>
        <taxon>Neognathae</taxon>
        <taxon>Neoaves</taxon>
        <taxon>Telluraves</taxon>
        <taxon>Coraciimorphae</taxon>
        <taxon>Piciformes</taxon>
        <taxon>Lybiidae</taxon>
        <taxon>Tricholaema lacrymosa</taxon>
    </lineage>
</organism>
<name>A0A852J1R1_9PICI</name>
<feature type="non-terminal residue" evidence="5">
    <location>
        <position position="558"/>
    </location>
</feature>
<keyword evidence="6" id="KW-1185">Reference proteome</keyword>
<dbReference type="GO" id="GO:0016020">
    <property type="term" value="C:membrane"/>
    <property type="evidence" value="ECO:0007669"/>
    <property type="project" value="TreeGrafter"/>
</dbReference>
<evidence type="ECO:0000259" key="4">
    <source>
        <dbReference type="PROSITE" id="PS51412"/>
    </source>
</evidence>
<dbReference type="GO" id="GO:0001771">
    <property type="term" value="P:immunological synapse formation"/>
    <property type="evidence" value="ECO:0007669"/>
    <property type="project" value="TreeGrafter"/>
</dbReference>
<feature type="domain" description="MACPF" evidence="4">
    <location>
        <begin position="27"/>
        <end position="365"/>
    </location>
</feature>
<comment type="caution">
    <text evidence="5">The sequence shown here is derived from an EMBL/GenBank/DDBJ whole genome shotgun (WGS) entry which is preliminary data.</text>
</comment>
<dbReference type="GO" id="GO:0001913">
    <property type="term" value="P:T cell mediated cytotoxicity"/>
    <property type="evidence" value="ECO:0007669"/>
    <property type="project" value="TreeGrafter"/>
</dbReference>
<dbReference type="PANTHER" id="PTHR46096:SF3">
    <property type="entry name" value="PERFORIN-1"/>
    <property type="match status" value="1"/>
</dbReference>